<name>A0A2S5IZ87_9MICC</name>
<dbReference type="InterPro" id="IPR016032">
    <property type="entry name" value="Sig_transdc_resp-reg_C-effctor"/>
</dbReference>
<dbReference type="InterPro" id="IPR000792">
    <property type="entry name" value="Tscrpt_reg_LuxR_C"/>
</dbReference>
<feature type="domain" description="HTH luxR-type" evidence="5">
    <location>
        <begin position="149"/>
        <end position="214"/>
    </location>
</feature>
<dbReference type="Pfam" id="PF00196">
    <property type="entry name" value="GerE"/>
    <property type="match status" value="1"/>
</dbReference>
<dbReference type="Gene3D" id="3.40.50.2300">
    <property type="match status" value="1"/>
</dbReference>
<protein>
    <submittedName>
        <fullName evidence="7">DNA-binding response regulator</fullName>
    </submittedName>
</protein>
<dbReference type="GO" id="GO:0000160">
    <property type="term" value="P:phosphorelay signal transduction system"/>
    <property type="evidence" value="ECO:0007669"/>
    <property type="project" value="InterPro"/>
</dbReference>
<keyword evidence="3" id="KW-0804">Transcription</keyword>
<dbReference type="InterPro" id="IPR011006">
    <property type="entry name" value="CheY-like_superfamily"/>
</dbReference>
<evidence type="ECO:0000256" key="4">
    <source>
        <dbReference type="PROSITE-ProRule" id="PRU00169"/>
    </source>
</evidence>
<dbReference type="InterPro" id="IPR001789">
    <property type="entry name" value="Sig_transdc_resp-reg_receiver"/>
</dbReference>
<evidence type="ECO:0000259" key="6">
    <source>
        <dbReference type="PROSITE" id="PS50110"/>
    </source>
</evidence>
<evidence type="ECO:0000256" key="2">
    <source>
        <dbReference type="ARBA" id="ARBA00023125"/>
    </source>
</evidence>
<dbReference type="Pfam" id="PF00072">
    <property type="entry name" value="Response_reg"/>
    <property type="match status" value="1"/>
</dbReference>
<dbReference type="PANTHER" id="PTHR43214">
    <property type="entry name" value="TWO-COMPONENT RESPONSE REGULATOR"/>
    <property type="match status" value="1"/>
</dbReference>
<dbReference type="RefSeq" id="WP_104120348.1">
    <property type="nucleotide sequence ID" value="NZ_PRKW01000002.1"/>
</dbReference>
<evidence type="ECO:0000259" key="5">
    <source>
        <dbReference type="PROSITE" id="PS50043"/>
    </source>
</evidence>
<dbReference type="SMART" id="SM00421">
    <property type="entry name" value="HTH_LUXR"/>
    <property type="match status" value="1"/>
</dbReference>
<dbReference type="CDD" id="cd06170">
    <property type="entry name" value="LuxR_C_like"/>
    <property type="match status" value="1"/>
</dbReference>
<evidence type="ECO:0000313" key="8">
    <source>
        <dbReference type="Proteomes" id="UP000239297"/>
    </source>
</evidence>
<dbReference type="EMBL" id="PRKW01000002">
    <property type="protein sequence ID" value="PPB49853.1"/>
    <property type="molecule type" value="Genomic_DNA"/>
</dbReference>
<reference evidence="7 8" key="1">
    <citation type="journal article" date="2014" name="Int. J. Syst. Evol. Microbiol.">
        <title>Arthrobacter pityocampae sp. nov., isolated from Thaumetopoea pityocampa (Lep., Thaumetopoeidae).</title>
        <authorList>
            <person name="Ince I.A."/>
            <person name="Demirbag Z."/>
            <person name="Kati H."/>
        </authorList>
    </citation>
    <scope>NUCLEOTIDE SEQUENCE [LARGE SCALE GENOMIC DNA]</scope>
    <source>
        <strain evidence="7 8">Tp2</strain>
    </source>
</reference>
<evidence type="ECO:0000313" key="7">
    <source>
        <dbReference type="EMBL" id="PPB49853.1"/>
    </source>
</evidence>
<dbReference type="Gene3D" id="1.10.10.10">
    <property type="entry name" value="Winged helix-like DNA-binding domain superfamily/Winged helix DNA-binding domain"/>
    <property type="match status" value="1"/>
</dbReference>
<dbReference type="SUPFAM" id="SSF52172">
    <property type="entry name" value="CheY-like"/>
    <property type="match status" value="1"/>
</dbReference>
<evidence type="ECO:0000256" key="3">
    <source>
        <dbReference type="ARBA" id="ARBA00023163"/>
    </source>
</evidence>
<keyword evidence="1" id="KW-0805">Transcription regulation</keyword>
<dbReference type="Proteomes" id="UP000239297">
    <property type="component" value="Unassembled WGS sequence"/>
</dbReference>
<dbReference type="GO" id="GO:0003677">
    <property type="term" value="F:DNA binding"/>
    <property type="evidence" value="ECO:0007669"/>
    <property type="project" value="UniProtKB-KW"/>
</dbReference>
<dbReference type="PRINTS" id="PR00038">
    <property type="entry name" value="HTHLUXR"/>
</dbReference>
<dbReference type="PROSITE" id="PS50043">
    <property type="entry name" value="HTH_LUXR_2"/>
    <property type="match status" value="1"/>
</dbReference>
<comment type="caution">
    <text evidence="7">The sequence shown here is derived from an EMBL/GenBank/DDBJ whole genome shotgun (WGS) entry which is preliminary data.</text>
</comment>
<evidence type="ECO:0000256" key="1">
    <source>
        <dbReference type="ARBA" id="ARBA00023015"/>
    </source>
</evidence>
<proteinExistence type="predicted"/>
<dbReference type="SMART" id="SM00448">
    <property type="entry name" value="REC"/>
    <property type="match status" value="1"/>
</dbReference>
<dbReference type="SUPFAM" id="SSF46894">
    <property type="entry name" value="C-terminal effector domain of the bipartite response regulators"/>
    <property type="match status" value="1"/>
</dbReference>
<keyword evidence="4" id="KW-0597">Phosphoprotein</keyword>
<accession>A0A2S5IZ87</accession>
<dbReference type="GO" id="GO:0006355">
    <property type="term" value="P:regulation of DNA-templated transcription"/>
    <property type="evidence" value="ECO:0007669"/>
    <property type="project" value="InterPro"/>
</dbReference>
<keyword evidence="2 7" id="KW-0238">DNA-binding</keyword>
<dbReference type="OrthoDB" id="9808843at2"/>
<dbReference type="PANTHER" id="PTHR43214:SF24">
    <property type="entry name" value="TRANSCRIPTIONAL REGULATORY PROTEIN NARL-RELATED"/>
    <property type="match status" value="1"/>
</dbReference>
<dbReference type="AlphaFoldDB" id="A0A2S5IZ87"/>
<feature type="modified residue" description="4-aspartylphosphate" evidence="4">
    <location>
        <position position="59"/>
    </location>
</feature>
<dbReference type="PROSITE" id="PS50110">
    <property type="entry name" value="RESPONSE_REGULATORY"/>
    <property type="match status" value="1"/>
</dbReference>
<organism evidence="7 8">
    <name type="scientific">Arthrobacter pityocampae</name>
    <dbReference type="NCBI Taxonomy" id="547334"/>
    <lineage>
        <taxon>Bacteria</taxon>
        <taxon>Bacillati</taxon>
        <taxon>Actinomycetota</taxon>
        <taxon>Actinomycetes</taxon>
        <taxon>Micrococcales</taxon>
        <taxon>Micrococcaceae</taxon>
        <taxon>Arthrobacter</taxon>
    </lineage>
</organism>
<keyword evidence="8" id="KW-1185">Reference proteome</keyword>
<dbReference type="InterPro" id="IPR036388">
    <property type="entry name" value="WH-like_DNA-bd_sf"/>
</dbReference>
<feature type="domain" description="Response regulatory" evidence="6">
    <location>
        <begin position="9"/>
        <end position="124"/>
    </location>
</feature>
<dbReference type="InterPro" id="IPR039420">
    <property type="entry name" value="WalR-like"/>
</dbReference>
<sequence length="275" mass="29372">MVDPVVQHQVYLLDDHEVVRRGLEHLLEGDGVRVIGSSGSAREAGRMVVVLQPHAAVLDDRLPDGFGTGVCNTVGLIDTSIHCVILTDEEGEGVLVESMLSGAWGCLAKGDSAVEHLRLVRLALSGHPAYSRDFESLGRPVRGDAPGSPESVLLSLTRQERRVAIHVAAGMTNRQIAHEMVLAEKTVKNTVSAILAKLDMARRTQLAVIIALALDEMGGRAAYLVAHGVLPDEDGTISRIIAGLMRSDPGGLRPTSADRLTQTLRLAEALVLRPS</sequence>
<gene>
    <name evidence="7" type="ORF">C4K88_03950</name>
</gene>